<proteinExistence type="predicted"/>
<gene>
    <name evidence="2" type="ORF">GEV02_20325</name>
</gene>
<feature type="domain" description="SpoVT-AbrB" evidence="1">
    <location>
        <begin position="8"/>
        <end position="53"/>
    </location>
</feature>
<dbReference type="Pfam" id="PF04014">
    <property type="entry name" value="MazE_antitoxin"/>
    <property type="match status" value="1"/>
</dbReference>
<organism evidence="2 3">
    <name type="scientific">Rugamonas aquatica</name>
    <dbReference type="NCBI Taxonomy" id="2743357"/>
    <lineage>
        <taxon>Bacteria</taxon>
        <taxon>Pseudomonadati</taxon>
        <taxon>Pseudomonadota</taxon>
        <taxon>Betaproteobacteria</taxon>
        <taxon>Burkholderiales</taxon>
        <taxon>Oxalobacteraceae</taxon>
        <taxon>Telluria group</taxon>
        <taxon>Rugamonas</taxon>
    </lineage>
</organism>
<dbReference type="AlphaFoldDB" id="A0A6A7N5Y8"/>
<dbReference type="InterPro" id="IPR007159">
    <property type="entry name" value="SpoVT-AbrB_dom"/>
</dbReference>
<dbReference type="EMBL" id="WHUG01000008">
    <property type="protein sequence ID" value="MQA40503.1"/>
    <property type="molecule type" value="Genomic_DNA"/>
</dbReference>
<keyword evidence="3" id="KW-1185">Reference proteome</keyword>
<dbReference type="SMART" id="SM00966">
    <property type="entry name" value="SpoVT_AbrB"/>
    <property type="match status" value="1"/>
</dbReference>
<comment type="caution">
    <text evidence="2">The sequence shown here is derived from an EMBL/GenBank/DDBJ whole genome shotgun (WGS) entry which is preliminary data.</text>
</comment>
<evidence type="ECO:0000259" key="1">
    <source>
        <dbReference type="SMART" id="SM00966"/>
    </source>
</evidence>
<dbReference type="GO" id="GO:0003677">
    <property type="term" value="F:DNA binding"/>
    <property type="evidence" value="ECO:0007669"/>
    <property type="project" value="InterPro"/>
</dbReference>
<dbReference type="Gene3D" id="2.10.260.10">
    <property type="match status" value="1"/>
</dbReference>
<dbReference type="InterPro" id="IPR037914">
    <property type="entry name" value="SpoVT-AbrB_sf"/>
</dbReference>
<dbReference type="RefSeq" id="WP_152839790.1">
    <property type="nucleotide sequence ID" value="NZ_WHUG01000008.1"/>
</dbReference>
<accession>A0A6A7N5Y8</accession>
<dbReference type="SUPFAM" id="SSF89447">
    <property type="entry name" value="AbrB/MazE/MraZ-like"/>
    <property type="match status" value="1"/>
</dbReference>
<reference evidence="2 3" key="1">
    <citation type="submission" date="2019-10" db="EMBL/GenBank/DDBJ databases">
        <title>Two novel species isolated from a subtropical stream in China.</title>
        <authorList>
            <person name="Lu H."/>
        </authorList>
    </citation>
    <scope>NUCLEOTIDE SEQUENCE [LARGE SCALE GENOMIC DNA]</scope>
    <source>
        <strain evidence="2 3">FT29W</strain>
    </source>
</reference>
<name>A0A6A7N5Y8_9BURK</name>
<sequence length="84" mass="9089">METEATIRRQGNSVGVALPPAILRLMGFSVGQTVSLQATPDGLLIKAKRTRPTAAELNAQCDLKAPMPDDLQAWENMRPTGSER</sequence>
<protein>
    <submittedName>
        <fullName evidence="2">PbsX family transcriptional regulator</fullName>
    </submittedName>
</protein>
<dbReference type="Proteomes" id="UP000440498">
    <property type="component" value="Unassembled WGS sequence"/>
</dbReference>
<evidence type="ECO:0000313" key="3">
    <source>
        <dbReference type="Proteomes" id="UP000440498"/>
    </source>
</evidence>
<evidence type="ECO:0000313" key="2">
    <source>
        <dbReference type="EMBL" id="MQA40503.1"/>
    </source>
</evidence>